<evidence type="ECO:0000313" key="1">
    <source>
        <dbReference type="EMBL" id="VGO20786.1"/>
    </source>
</evidence>
<name>A0A6C2UP30_9BACT</name>
<gene>
    <name evidence="1" type="ORF">SCARR_02853</name>
</gene>
<evidence type="ECO:0008006" key="3">
    <source>
        <dbReference type="Google" id="ProtNLM"/>
    </source>
</evidence>
<evidence type="ECO:0000313" key="2">
    <source>
        <dbReference type="Proteomes" id="UP000346198"/>
    </source>
</evidence>
<organism evidence="1 2">
    <name type="scientific">Pontiella sulfatireligans</name>
    <dbReference type="NCBI Taxonomy" id="2750658"/>
    <lineage>
        <taxon>Bacteria</taxon>
        <taxon>Pseudomonadati</taxon>
        <taxon>Kiritimatiellota</taxon>
        <taxon>Kiritimatiellia</taxon>
        <taxon>Kiritimatiellales</taxon>
        <taxon>Pontiellaceae</taxon>
        <taxon>Pontiella</taxon>
    </lineage>
</organism>
<keyword evidence="2" id="KW-1185">Reference proteome</keyword>
<reference evidence="1 2" key="1">
    <citation type="submission" date="2019-04" db="EMBL/GenBank/DDBJ databases">
        <authorList>
            <person name="Van Vliet M D."/>
        </authorList>
    </citation>
    <scope>NUCLEOTIDE SEQUENCE [LARGE SCALE GENOMIC DNA]</scope>
    <source>
        <strain evidence="1 2">F21</strain>
    </source>
</reference>
<dbReference type="EMBL" id="CAAHFH010000002">
    <property type="protein sequence ID" value="VGO20786.1"/>
    <property type="molecule type" value="Genomic_DNA"/>
</dbReference>
<dbReference type="Gene3D" id="2.60.40.1190">
    <property type="match status" value="1"/>
</dbReference>
<dbReference type="RefSeq" id="WP_136062302.1">
    <property type="nucleotide sequence ID" value="NZ_CAAHFH010000002.1"/>
</dbReference>
<accession>A0A6C2UP30</accession>
<protein>
    <recommendedName>
        <fullName evidence="3">Carbohydrate-binding domain-containing protein</fullName>
    </recommendedName>
</protein>
<sequence length="213" mass="24501">MEGRIAFSAVYTTNFPGDELWERAPSYRFVNSTDQGGMPLEGGNVRFAWNERGLYVRADLEDSFQIANDPRDEQLHFESGDVFELFVKPLCDDYYWEMYATPIGKKSTLFFPRKREGMDLENFLRDHSFNGLEVSADQSESSWRAGMFVPVEQLTALGATWGESAEWTIFCGRYNYNHIELVDPELSMAPALSQTNYHLTDEYAVLVMSYDQT</sequence>
<dbReference type="AlphaFoldDB" id="A0A6C2UP30"/>
<dbReference type="SUPFAM" id="SSF49344">
    <property type="entry name" value="CBD9-like"/>
    <property type="match status" value="1"/>
</dbReference>
<dbReference type="Proteomes" id="UP000346198">
    <property type="component" value="Unassembled WGS sequence"/>
</dbReference>
<proteinExistence type="predicted"/>